<name>A0ABD1ZNK9_9MARC</name>
<evidence type="ECO:0000256" key="1">
    <source>
        <dbReference type="SAM" id="MobiDB-lite"/>
    </source>
</evidence>
<evidence type="ECO:0000313" key="2">
    <source>
        <dbReference type="EMBL" id="KAL2652466.1"/>
    </source>
</evidence>
<evidence type="ECO:0000313" key="3">
    <source>
        <dbReference type="Proteomes" id="UP001605036"/>
    </source>
</evidence>
<proteinExistence type="predicted"/>
<organism evidence="2 3">
    <name type="scientific">Riccia fluitans</name>
    <dbReference type="NCBI Taxonomy" id="41844"/>
    <lineage>
        <taxon>Eukaryota</taxon>
        <taxon>Viridiplantae</taxon>
        <taxon>Streptophyta</taxon>
        <taxon>Embryophyta</taxon>
        <taxon>Marchantiophyta</taxon>
        <taxon>Marchantiopsida</taxon>
        <taxon>Marchantiidae</taxon>
        <taxon>Marchantiales</taxon>
        <taxon>Ricciaceae</taxon>
        <taxon>Riccia</taxon>
    </lineage>
</organism>
<reference evidence="2 3" key="1">
    <citation type="submission" date="2024-09" db="EMBL/GenBank/DDBJ databases">
        <title>Chromosome-scale assembly of Riccia fluitans.</title>
        <authorList>
            <person name="Paukszto L."/>
            <person name="Sawicki J."/>
            <person name="Karawczyk K."/>
            <person name="Piernik-Szablinska J."/>
            <person name="Szczecinska M."/>
            <person name="Mazdziarz M."/>
        </authorList>
    </citation>
    <scope>NUCLEOTIDE SEQUENCE [LARGE SCALE GENOMIC DNA]</scope>
    <source>
        <strain evidence="2">Rf_01</strain>
        <tissue evidence="2">Aerial parts of the thallus</tissue>
    </source>
</reference>
<accession>A0ABD1ZNK9</accession>
<dbReference type="EMBL" id="JBHFFA010000001">
    <property type="protein sequence ID" value="KAL2652466.1"/>
    <property type="molecule type" value="Genomic_DNA"/>
</dbReference>
<dbReference type="AlphaFoldDB" id="A0ABD1ZNK9"/>
<dbReference type="Proteomes" id="UP001605036">
    <property type="component" value="Unassembled WGS sequence"/>
</dbReference>
<feature type="region of interest" description="Disordered" evidence="1">
    <location>
        <begin position="57"/>
        <end position="76"/>
    </location>
</feature>
<comment type="caution">
    <text evidence="2">The sequence shown here is derived from an EMBL/GenBank/DDBJ whole genome shotgun (WGS) entry which is preliminary data.</text>
</comment>
<gene>
    <name evidence="2" type="ORF">R1flu_020594</name>
</gene>
<protein>
    <submittedName>
        <fullName evidence="2">Uncharacterized protein</fullName>
    </submittedName>
</protein>
<sequence length="111" mass="12253">MLFFGNPPGSKISLTYRHAGLETVAALERAGKRGRQADRELLTCVYVWELAGRGPRNGREISSVQPAAQHKQREHPESLIGFTLEGGTRFGSIAPNVDNLHRMNNSNGRKV</sequence>
<keyword evidence="3" id="KW-1185">Reference proteome</keyword>